<name>A0A0C2J4J1_THEKT</name>
<dbReference type="Proteomes" id="UP000031668">
    <property type="component" value="Unassembled WGS sequence"/>
</dbReference>
<dbReference type="AlphaFoldDB" id="A0A0C2J4J1"/>
<organism evidence="1 2">
    <name type="scientific">Thelohanellus kitauei</name>
    <name type="common">Myxosporean</name>
    <dbReference type="NCBI Taxonomy" id="669202"/>
    <lineage>
        <taxon>Eukaryota</taxon>
        <taxon>Metazoa</taxon>
        <taxon>Cnidaria</taxon>
        <taxon>Myxozoa</taxon>
        <taxon>Myxosporea</taxon>
        <taxon>Bivalvulida</taxon>
        <taxon>Platysporina</taxon>
        <taxon>Myxobolidae</taxon>
        <taxon>Thelohanellus</taxon>
    </lineage>
</organism>
<gene>
    <name evidence="1" type="ORF">RF11_03698</name>
</gene>
<protein>
    <submittedName>
        <fullName evidence="1">Uncharacterized protein</fullName>
    </submittedName>
</protein>
<proteinExistence type="predicted"/>
<dbReference type="EMBL" id="JWZT01001120">
    <property type="protein sequence ID" value="KII72744.1"/>
    <property type="molecule type" value="Genomic_DNA"/>
</dbReference>
<comment type="caution">
    <text evidence="1">The sequence shown here is derived from an EMBL/GenBank/DDBJ whole genome shotgun (WGS) entry which is preliminary data.</text>
</comment>
<dbReference type="OrthoDB" id="7701410at2759"/>
<evidence type="ECO:0000313" key="1">
    <source>
        <dbReference type="EMBL" id="KII72744.1"/>
    </source>
</evidence>
<reference evidence="1 2" key="1">
    <citation type="journal article" date="2014" name="Genome Biol. Evol.">
        <title>The genome of the myxosporean Thelohanellus kitauei shows adaptations to nutrient acquisition within its fish host.</title>
        <authorList>
            <person name="Yang Y."/>
            <person name="Xiong J."/>
            <person name="Zhou Z."/>
            <person name="Huo F."/>
            <person name="Miao W."/>
            <person name="Ran C."/>
            <person name="Liu Y."/>
            <person name="Zhang J."/>
            <person name="Feng J."/>
            <person name="Wang M."/>
            <person name="Wang M."/>
            <person name="Wang L."/>
            <person name="Yao B."/>
        </authorList>
    </citation>
    <scope>NUCLEOTIDE SEQUENCE [LARGE SCALE GENOMIC DNA]</scope>
    <source>
        <strain evidence="1">Wuqing</strain>
    </source>
</reference>
<accession>A0A0C2J4J1</accession>
<evidence type="ECO:0000313" key="2">
    <source>
        <dbReference type="Proteomes" id="UP000031668"/>
    </source>
</evidence>
<keyword evidence="2" id="KW-1185">Reference proteome</keyword>
<sequence>MEAVRNFIFHYSNQNDSKVDKLFLDYFPNDLHEEFQTMSRNETNDAGYQGTEILLLEVFTLIFRNTNVLTESKSKSFVSFFLKIIKKREAIPDFYTDPLIDSISICVSHDPYKIMFINENWMFNFYYHFIKSMNKSARRFLTICKNIYDIDHSKSCYLYHKRLRKGLKEILTKFYDTSDYDCAKILLIVFKMLNRLGLIVEMKFDYQPLLDITNSLFLRHYYKIEESSTIINLSKIWTCILNGSKSKFQIDTLDKLIILSAIFAIDLTRKLQEVSHTSGNFGVTRNKKLKFYVIYFSFVAFPIIDHEKYWFLSDVLSELSSTFQEYYENISFINIPLDDQTVIFRYYLKSCSTLKIEDFLEKHQNISRFLYMLLEDTSRGITY</sequence>